<proteinExistence type="predicted"/>
<accession>A0A9P7ABU3</accession>
<evidence type="ECO:0000313" key="2">
    <source>
        <dbReference type="Proteomes" id="UP000719766"/>
    </source>
</evidence>
<reference evidence="1" key="1">
    <citation type="journal article" date="2020" name="New Phytol.">
        <title>Comparative genomics reveals dynamic genome evolution in host specialist ectomycorrhizal fungi.</title>
        <authorList>
            <person name="Lofgren L.A."/>
            <person name="Nguyen N.H."/>
            <person name="Vilgalys R."/>
            <person name="Ruytinx J."/>
            <person name="Liao H.L."/>
            <person name="Branco S."/>
            <person name="Kuo A."/>
            <person name="LaButti K."/>
            <person name="Lipzen A."/>
            <person name="Andreopoulos W."/>
            <person name="Pangilinan J."/>
            <person name="Riley R."/>
            <person name="Hundley H."/>
            <person name="Na H."/>
            <person name="Barry K."/>
            <person name="Grigoriev I.V."/>
            <person name="Stajich J.E."/>
            <person name="Kennedy P.G."/>
        </authorList>
    </citation>
    <scope>NUCLEOTIDE SEQUENCE</scope>
    <source>
        <strain evidence="1">S12</strain>
    </source>
</reference>
<dbReference type="GeneID" id="64601471"/>
<dbReference type="OrthoDB" id="3358861at2759"/>
<name>A0A9P7ABU3_9AGAM</name>
<dbReference type="Proteomes" id="UP000719766">
    <property type="component" value="Unassembled WGS sequence"/>
</dbReference>
<comment type="caution">
    <text evidence="1">The sequence shown here is derived from an EMBL/GenBank/DDBJ whole genome shotgun (WGS) entry which is preliminary data.</text>
</comment>
<organism evidence="1 2">
    <name type="scientific">Suillus plorans</name>
    <dbReference type="NCBI Taxonomy" id="116603"/>
    <lineage>
        <taxon>Eukaryota</taxon>
        <taxon>Fungi</taxon>
        <taxon>Dikarya</taxon>
        <taxon>Basidiomycota</taxon>
        <taxon>Agaricomycotina</taxon>
        <taxon>Agaricomycetes</taxon>
        <taxon>Agaricomycetidae</taxon>
        <taxon>Boletales</taxon>
        <taxon>Suillineae</taxon>
        <taxon>Suillaceae</taxon>
        <taxon>Suillus</taxon>
    </lineage>
</organism>
<gene>
    <name evidence="1" type="ORF">HD556DRAFT_1450036</name>
</gene>
<evidence type="ECO:0000313" key="1">
    <source>
        <dbReference type="EMBL" id="KAG1786056.1"/>
    </source>
</evidence>
<keyword evidence="2" id="KW-1185">Reference proteome</keyword>
<protein>
    <submittedName>
        <fullName evidence="1">Uncharacterized protein</fullName>
    </submittedName>
</protein>
<dbReference type="EMBL" id="JABBWE010000098">
    <property type="protein sequence ID" value="KAG1786056.1"/>
    <property type="molecule type" value="Genomic_DNA"/>
</dbReference>
<dbReference type="RefSeq" id="XP_041153534.1">
    <property type="nucleotide sequence ID" value="XM_041307707.1"/>
</dbReference>
<sequence length="306" mass="33741">MGSLLSGTTNSCTPIRPLHASFHNFLTDKSSSRDFFIEVSNVQHDLALASLRVMEHGLRFNICDLKLSHLPNSQDAGLPQRVKTSIPPYYSMSSGLNLFNQVESIRDAALSARGRSALSIFSSPAHPVSVPRFFSLSSGTWVIVNILFFADHVLQLHHQAVENWCNWFGHLIKLEEDIATILRDREIILIKLSKSSKTTRDESTKFSSFPSAISTSHGSPDTEFLQAQEELCACEACLANKELESEALRIGITGLSTHCWALDGLLRGLQSLDVSSSDGQVPERITSIAFALASITLRIPMNAHYT</sequence>
<dbReference type="AlphaFoldDB" id="A0A9P7ABU3"/>